<dbReference type="SUPFAM" id="SSF55729">
    <property type="entry name" value="Acyl-CoA N-acyltransferases (Nat)"/>
    <property type="match status" value="1"/>
</dbReference>
<dbReference type="Gene3D" id="3.40.630.30">
    <property type="match status" value="1"/>
</dbReference>
<dbReference type="GO" id="GO:0016747">
    <property type="term" value="F:acyltransferase activity, transferring groups other than amino-acyl groups"/>
    <property type="evidence" value="ECO:0007669"/>
    <property type="project" value="InterPro"/>
</dbReference>
<proteinExistence type="predicted"/>
<dbReference type="RefSeq" id="WP_078922230.1">
    <property type="nucleotide sequence ID" value="NZ_FUYB01000006.1"/>
</dbReference>
<reference evidence="2 3" key="1">
    <citation type="submission" date="2017-02" db="EMBL/GenBank/DDBJ databases">
        <authorList>
            <person name="Peterson S.W."/>
        </authorList>
    </citation>
    <scope>NUCLEOTIDE SEQUENCE [LARGE SCALE GENOMIC DNA]</scope>
    <source>
        <strain evidence="2 3">ATCC 49788</strain>
    </source>
</reference>
<sequence>MHIEALTANSELEGLVDLCQLPSDDLYNPALQFFGIKRAGKLIAVIGLESYESVALLRSLAVLPDYRGLGLARRLVSFMEVQAAQQGVQELYLLTTTASNFFRALAYQLTERSQAPDCIQQTAQLIGLCPASALLLRKQLPIRTG</sequence>
<dbReference type="CDD" id="cd04301">
    <property type="entry name" value="NAT_SF"/>
    <property type="match status" value="1"/>
</dbReference>
<dbReference type="InterPro" id="IPR000182">
    <property type="entry name" value="GNAT_dom"/>
</dbReference>
<gene>
    <name evidence="2" type="ORF">SAMN02745130_01762</name>
</gene>
<evidence type="ECO:0000259" key="1">
    <source>
        <dbReference type="PROSITE" id="PS51186"/>
    </source>
</evidence>
<dbReference type="Pfam" id="PF00583">
    <property type="entry name" value="Acetyltransf_1"/>
    <property type="match status" value="1"/>
</dbReference>
<evidence type="ECO:0000313" key="3">
    <source>
        <dbReference type="Proteomes" id="UP000190460"/>
    </source>
</evidence>
<keyword evidence="3" id="KW-1185">Reference proteome</keyword>
<accession>A0A1T4WIQ9</accession>
<dbReference type="Proteomes" id="UP000190460">
    <property type="component" value="Unassembled WGS sequence"/>
</dbReference>
<feature type="domain" description="N-acetyltransferase" evidence="1">
    <location>
        <begin position="1"/>
        <end position="141"/>
    </location>
</feature>
<dbReference type="InterPro" id="IPR016181">
    <property type="entry name" value="Acyl_CoA_acyltransferase"/>
</dbReference>
<dbReference type="PROSITE" id="PS51186">
    <property type="entry name" value="GNAT"/>
    <property type="match status" value="1"/>
</dbReference>
<dbReference type="STRING" id="92487.SAMN02745130_01762"/>
<organism evidence="2 3">
    <name type="scientific">Thiothrix eikelboomii</name>
    <dbReference type="NCBI Taxonomy" id="92487"/>
    <lineage>
        <taxon>Bacteria</taxon>
        <taxon>Pseudomonadati</taxon>
        <taxon>Pseudomonadota</taxon>
        <taxon>Gammaproteobacteria</taxon>
        <taxon>Thiotrichales</taxon>
        <taxon>Thiotrichaceae</taxon>
        <taxon>Thiothrix</taxon>
    </lineage>
</organism>
<dbReference type="NCBIfam" id="NF040501">
    <property type="entry name" value="resist_ArsN2"/>
    <property type="match status" value="1"/>
</dbReference>
<name>A0A1T4WIQ9_9GAMM</name>
<dbReference type="AlphaFoldDB" id="A0A1T4WIQ9"/>
<dbReference type="EMBL" id="FUYB01000006">
    <property type="protein sequence ID" value="SKA77224.1"/>
    <property type="molecule type" value="Genomic_DNA"/>
</dbReference>
<evidence type="ECO:0000313" key="2">
    <source>
        <dbReference type="EMBL" id="SKA77224.1"/>
    </source>
</evidence>
<keyword evidence="2" id="KW-0808">Transferase</keyword>
<protein>
    <submittedName>
        <fullName evidence="2">Amino-acid N-acetyltransferase</fullName>
    </submittedName>
</protein>
<dbReference type="OrthoDB" id="5459937at2"/>